<gene>
    <name evidence="2" type="ORF">SAMN05444408_103233</name>
</gene>
<proteinExistence type="predicted"/>
<feature type="transmembrane region" description="Helical" evidence="1">
    <location>
        <begin position="76"/>
        <end position="102"/>
    </location>
</feature>
<keyword evidence="1" id="KW-0472">Membrane</keyword>
<evidence type="ECO:0000313" key="2">
    <source>
        <dbReference type="EMBL" id="SHE71225.1"/>
    </source>
</evidence>
<keyword evidence="1" id="KW-0812">Transmembrane</keyword>
<reference evidence="3" key="1">
    <citation type="submission" date="2016-11" db="EMBL/GenBank/DDBJ databases">
        <authorList>
            <person name="Varghese N."/>
            <person name="Submissions S."/>
        </authorList>
    </citation>
    <scope>NUCLEOTIDE SEQUENCE [LARGE SCALE GENOMIC DNA]</scope>
    <source>
        <strain evidence="3">DSM 26898</strain>
    </source>
</reference>
<keyword evidence="3" id="KW-1185">Reference proteome</keyword>
<feature type="transmembrane region" description="Helical" evidence="1">
    <location>
        <begin position="6"/>
        <end position="25"/>
    </location>
</feature>
<keyword evidence="1" id="KW-1133">Transmembrane helix</keyword>
<accession>A0A1M4VQS7</accession>
<organism evidence="2 3">
    <name type="scientific">Chryseobacterium takakiae</name>
    <dbReference type="NCBI Taxonomy" id="1302685"/>
    <lineage>
        <taxon>Bacteria</taxon>
        <taxon>Pseudomonadati</taxon>
        <taxon>Bacteroidota</taxon>
        <taxon>Flavobacteriia</taxon>
        <taxon>Flavobacteriales</taxon>
        <taxon>Weeksellaceae</taxon>
        <taxon>Chryseobacterium group</taxon>
        <taxon>Chryseobacterium</taxon>
    </lineage>
</organism>
<dbReference type="AlphaFoldDB" id="A0A1M4VQS7"/>
<dbReference type="RefSeq" id="WP_143149869.1">
    <property type="nucleotide sequence ID" value="NZ_FQVO01000003.1"/>
</dbReference>
<sequence>MLKILTSSAITFVTLNLTITNLLLTHLKDDRDHFEHIIQKKVKYKFITYLGFSIIFYLVLLNIWGESIPRTKHDILLFLGYSFIFFILLIINLYNNVFTFILSNDRKKILNEELIREIKTKFYIQKVKKDFNNSLDLFFEKMMFTKSSRFLTFEDQNKNKIYINFTSTKYLTDFKIDKAEKTLKRIANQKIYTYHIDSMFEIDNDYLFASSNEDISTIKELYIFKNKPNFKITDDQIFKLFVKRLNKNIESGNIESLSDDFENINEIIELYTKTQI</sequence>
<dbReference type="EMBL" id="FQVO01000003">
    <property type="protein sequence ID" value="SHE71225.1"/>
    <property type="molecule type" value="Genomic_DNA"/>
</dbReference>
<evidence type="ECO:0000256" key="1">
    <source>
        <dbReference type="SAM" id="Phobius"/>
    </source>
</evidence>
<protein>
    <submittedName>
        <fullName evidence="2">Uncharacterized protein</fullName>
    </submittedName>
</protein>
<dbReference type="STRING" id="1302685.SAMN05444408_103233"/>
<dbReference type="Proteomes" id="UP000184236">
    <property type="component" value="Unassembled WGS sequence"/>
</dbReference>
<feature type="transmembrane region" description="Helical" evidence="1">
    <location>
        <begin position="46"/>
        <end position="64"/>
    </location>
</feature>
<evidence type="ECO:0000313" key="3">
    <source>
        <dbReference type="Proteomes" id="UP000184236"/>
    </source>
</evidence>
<name>A0A1M4VQS7_9FLAO</name>